<feature type="transmembrane region" description="Helical" evidence="7">
    <location>
        <begin position="170"/>
        <end position="187"/>
    </location>
</feature>
<keyword evidence="5 7" id="KW-0472">Membrane</keyword>
<feature type="transmembrane region" description="Helical" evidence="7">
    <location>
        <begin position="52"/>
        <end position="78"/>
    </location>
</feature>
<dbReference type="PANTHER" id="PTHR30477:SF13">
    <property type="entry name" value="IRON TRANSPORT SYSTEM MEMBRANE PROTEIN HI_0360-RELATED"/>
    <property type="match status" value="1"/>
</dbReference>
<dbReference type="GO" id="GO:0010043">
    <property type="term" value="P:response to zinc ion"/>
    <property type="evidence" value="ECO:0007669"/>
    <property type="project" value="TreeGrafter"/>
</dbReference>
<keyword evidence="6" id="KW-0813">Transport</keyword>
<evidence type="ECO:0000256" key="1">
    <source>
        <dbReference type="ARBA" id="ARBA00004141"/>
    </source>
</evidence>
<feature type="transmembrane region" description="Helical" evidence="7">
    <location>
        <begin position="218"/>
        <end position="239"/>
    </location>
</feature>
<dbReference type="PANTHER" id="PTHR30477">
    <property type="entry name" value="ABC-TRANSPORTER METAL-BINDING PROTEIN"/>
    <property type="match status" value="1"/>
</dbReference>
<organism evidence="8">
    <name type="scientific">Dictyoglomus thermophilum</name>
    <dbReference type="NCBI Taxonomy" id="14"/>
    <lineage>
        <taxon>Bacteria</taxon>
        <taxon>Pseudomonadati</taxon>
        <taxon>Dictyoglomota</taxon>
        <taxon>Dictyoglomia</taxon>
        <taxon>Dictyoglomales</taxon>
        <taxon>Dictyoglomaceae</taxon>
        <taxon>Dictyoglomus</taxon>
    </lineage>
</organism>
<dbReference type="InterPro" id="IPR037294">
    <property type="entry name" value="ABC_BtuC-like"/>
</dbReference>
<evidence type="ECO:0000256" key="7">
    <source>
        <dbReference type="SAM" id="Phobius"/>
    </source>
</evidence>
<feature type="transmembrane region" description="Helical" evidence="7">
    <location>
        <begin position="12"/>
        <end position="32"/>
    </location>
</feature>
<evidence type="ECO:0000256" key="5">
    <source>
        <dbReference type="ARBA" id="ARBA00023136"/>
    </source>
</evidence>
<evidence type="ECO:0000313" key="8">
    <source>
        <dbReference type="EMBL" id="HFX13273.1"/>
    </source>
</evidence>
<accession>A0A7C3MJ86</accession>
<protein>
    <submittedName>
        <fullName evidence="8">Metal ABC transporter permease</fullName>
    </submittedName>
</protein>
<proteinExistence type="inferred from homology"/>
<feature type="transmembrane region" description="Helical" evidence="7">
    <location>
        <begin position="193"/>
        <end position="211"/>
    </location>
</feature>
<gene>
    <name evidence="8" type="ORF">ENW00_03815</name>
</gene>
<dbReference type="InterPro" id="IPR001626">
    <property type="entry name" value="ABC_TroCD"/>
</dbReference>
<dbReference type="GO" id="GO:0043190">
    <property type="term" value="C:ATP-binding cassette (ABC) transporter complex"/>
    <property type="evidence" value="ECO:0007669"/>
    <property type="project" value="InterPro"/>
</dbReference>
<sequence>MDIFQYSFMQKSILAGIFISIISSIIGIYILLRGITFMGAGISHAVFGGLAFGYLLNINMTLTSIIFTIIILLSMPYITKKSKLKADVPIGIYFSSSMALGALLLSFHKGYTTNLFSFLFGSILSIGDQDLFLTITFTIFLLFFSYKNYWKILFIIFDEESAKASGINTSRLETYILILTGIAIVLISKLVGIILSSALIIIPVATLIPFIKDIKKLAIYTILFTFLNILLGLIISYHFDTPSGSTIVMLGTLVFFISLFFSKK</sequence>
<dbReference type="Pfam" id="PF00950">
    <property type="entry name" value="ABC-3"/>
    <property type="match status" value="1"/>
</dbReference>
<name>A0A7C3MJ86_DICTH</name>
<dbReference type="SUPFAM" id="SSF81345">
    <property type="entry name" value="ABC transporter involved in vitamin B12 uptake, BtuC"/>
    <property type="match status" value="1"/>
</dbReference>
<evidence type="ECO:0000256" key="2">
    <source>
        <dbReference type="ARBA" id="ARBA00008034"/>
    </source>
</evidence>
<dbReference type="GO" id="GO:0055085">
    <property type="term" value="P:transmembrane transport"/>
    <property type="evidence" value="ECO:0007669"/>
    <property type="project" value="InterPro"/>
</dbReference>
<evidence type="ECO:0000256" key="4">
    <source>
        <dbReference type="ARBA" id="ARBA00022989"/>
    </source>
</evidence>
<feature type="transmembrane region" description="Helical" evidence="7">
    <location>
        <begin position="90"/>
        <end position="111"/>
    </location>
</feature>
<comment type="subcellular location">
    <subcellularLocation>
        <location evidence="6">Cell membrane</location>
        <topology evidence="6">Multi-pass membrane protein</topology>
    </subcellularLocation>
    <subcellularLocation>
        <location evidence="1">Membrane</location>
        <topology evidence="1">Multi-pass membrane protein</topology>
    </subcellularLocation>
</comment>
<reference evidence="8" key="1">
    <citation type="journal article" date="2020" name="mSystems">
        <title>Genome- and Community-Level Interaction Insights into Carbon Utilization and Element Cycling Functions of Hydrothermarchaeota in Hydrothermal Sediment.</title>
        <authorList>
            <person name="Zhou Z."/>
            <person name="Liu Y."/>
            <person name="Xu W."/>
            <person name="Pan J."/>
            <person name="Luo Z.H."/>
            <person name="Li M."/>
        </authorList>
    </citation>
    <scope>NUCLEOTIDE SEQUENCE [LARGE SCALE GENOMIC DNA]</scope>
    <source>
        <strain evidence="8">SpSt-81</strain>
    </source>
</reference>
<dbReference type="EMBL" id="DTIN01000014">
    <property type="protein sequence ID" value="HFX13273.1"/>
    <property type="molecule type" value="Genomic_DNA"/>
</dbReference>
<comment type="caution">
    <text evidence="8">The sequence shown here is derived from an EMBL/GenBank/DDBJ whole genome shotgun (WGS) entry which is preliminary data.</text>
</comment>
<comment type="similarity">
    <text evidence="2 6">Belongs to the ABC-3 integral membrane protein family.</text>
</comment>
<dbReference type="Gene3D" id="1.10.3470.10">
    <property type="entry name" value="ABC transporter involved in vitamin B12 uptake, BtuC"/>
    <property type="match status" value="1"/>
</dbReference>
<dbReference type="AlphaFoldDB" id="A0A7C3MJ86"/>
<keyword evidence="3 6" id="KW-0812">Transmembrane</keyword>
<keyword evidence="4 7" id="KW-1133">Transmembrane helix</keyword>
<evidence type="ECO:0000256" key="3">
    <source>
        <dbReference type="ARBA" id="ARBA00022692"/>
    </source>
</evidence>
<feature type="transmembrane region" description="Helical" evidence="7">
    <location>
        <begin position="131"/>
        <end position="149"/>
    </location>
</feature>
<feature type="transmembrane region" description="Helical" evidence="7">
    <location>
        <begin position="245"/>
        <end position="262"/>
    </location>
</feature>
<evidence type="ECO:0000256" key="6">
    <source>
        <dbReference type="RuleBase" id="RU003943"/>
    </source>
</evidence>